<dbReference type="CDD" id="cd12952">
    <property type="entry name" value="MMP_ACEL2062"/>
    <property type="match status" value="1"/>
</dbReference>
<dbReference type="KEGG" id="nsm:JO391_01475"/>
<proteinExistence type="predicted"/>
<dbReference type="AlphaFoldDB" id="A0A8G0ZWP5"/>
<name>A0A8G0ZWP5_9RHOB</name>
<dbReference type="SUPFAM" id="SSF55486">
    <property type="entry name" value="Metalloproteases ('zincins'), catalytic domain"/>
    <property type="match status" value="1"/>
</dbReference>
<dbReference type="Pfam" id="PF06262">
    <property type="entry name" value="Zincin_1"/>
    <property type="match status" value="1"/>
</dbReference>
<dbReference type="RefSeq" id="WP_220662452.1">
    <property type="nucleotide sequence ID" value="NZ_CP069370.1"/>
</dbReference>
<evidence type="ECO:0000313" key="1">
    <source>
        <dbReference type="EMBL" id="QYZ70236.1"/>
    </source>
</evidence>
<protein>
    <submittedName>
        <fullName evidence="1">Metallopeptidase family protein</fullName>
    </submittedName>
</protein>
<reference evidence="1" key="1">
    <citation type="submission" date="2021-02" db="EMBL/GenBank/DDBJ databases">
        <title>Rhodobacter shimadae sp. nov., an aerobic anoxygenic phototrophic bacterium isolated from a hot spring.</title>
        <authorList>
            <person name="Muramatsu S."/>
            <person name="Haruta S."/>
            <person name="Hirose S."/>
            <person name="Hanada S."/>
        </authorList>
    </citation>
    <scope>NUCLEOTIDE SEQUENCE</scope>
    <source>
        <strain evidence="1">N10</strain>
    </source>
</reference>
<sequence>MSVISPEALAPDLALIEGLARDAVLSLPEPYRAAALHVALRIEDFPPDEILEAMDLNDAFELTGLYDGTPLTEKSVMDQPRQPDTIWLFRRPILDEWAERGNVSLAELVTHVMIHELAHHFGWSDDDIAAVDPWWE</sequence>
<dbReference type="InterPro" id="IPR038555">
    <property type="entry name" value="Zincin_1_sf"/>
</dbReference>
<evidence type="ECO:0000313" key="2">
    <source>
        <dbReference type="Proteomes" id="UP000826300"/>
    </source>
</evidence>
<dbReference type="InterPro" id="IPR010428">
    <property type="entry name" value="Zincin_1"/>
</dbReference>
<organism evidence="1 2">
    <name type="scientific">Neotabrizicola shimadae</name>
    <dbReference type="NCBI Taxonomy" id="2807096"/>
    <lineage>
        <taxon>Bacteria</taxon>
        <taxon>Pseudomonadati</taxon>
        <taxon>Pseudomonadota</taxon>
        <taxon>Alphaproteobacteria</taxon>
        <taxon>Rhodobacterales</taxon>
        <taxon>Paracoccaceae</taxon>
        <taxon>Neotabrizicola</taxon>
    </lineage>
</organism>
<dbReference type="Gene3D" id="3.30.2010.20">
    <property type="match status" value="1"/>
</dbReference>
<keyword evidence="2" id="KW-1185">Reference proteome</keyword>
<dbReference type="EMBL" id="CP069370">
    <property type="protein sequence ID" value="QYZ70236.1"/>
    <property type="molecule type" value="Genomic_DNA"/>
</dbReference>
<gene>
    <name evidence="1" type="ORF">JO391_01475</name>
</gene>
<accession>A0A8G0ZWP5</accession>
<dbReference type="Proteomes" id="UP000826300">
    <property type="component" value="Chromosome"/>
</dbReference>